<dbReference type="RefSeq" id="WP_228227814.1">
    <property type="nucleotide sequence ID" value="NZ_JAJGNP010000016.1"/>
</dbReference>
<name>A0ABS8H6S1_9SPHN</name>
<protein>
    <submittedName>
        <fullName evidence="1">Uncharacterized protein</fullName>
    </submittedName>
</protein>
<proteinExistence type="predicted"/>
<dbReference type="Proteomes" id="UP001198830">
    <property type="component" value="Unassembled WGS sequence"/>
</dbReference>
<keyword evidence="2" id="KW-1185">Reference proteome</keyword>
<sequence>MTPAPLTAAAQAAATAPLGEAVALIRPFLRDIAWFSAWLTEQTGQMRLDPLYLPPVRASRNGGVRHLVFVRTERIWLTATILDLAGPPADRLHFSGRHALCRPLNRPLHGEIFRLEGDRAVRARSIDCQPGTMVDVDERHQALRLAHGGGLLMMLRAQVAPLGPVLSRGVDLGTGRTSTLAQVDEGHARTLMLLSLLRIQHRHDAAPLFAAALDAPLPGQRGAPMREYLALDTAQALDPLTRMAQVDPDVNVQALARQTLARLEQVACRA</sequence>
<comment type="caution">
    <text evidence="1">The sequence shown here is derived from an EMBL/GenBank/DDBJ whole genome shotgun (WGS) entry which is preliminary data.</text>
</comment>
<organism evidence="1 2">
    <name type="scientific">Sphingobium soli</name>
    <dbReference type="NCBI Taxonomy" id="1591116"/>
    <lineage>
        <taxon>Bacteria</taxon>
        <taxon>Pseudomonadati</taxon>
        <taxon>Pseudomonadota</taxon>
        <taxon>Alphaproteobacteria</taxon>
        <taxon>Sphingomonadales</taxon>
        <taxon>Sphingomonadaceae</taxon>
        <taxon>Sphingobium</taxon>
    </lineage>
</organism>
<accession>A0ABS8H6S1</accession>
<dbReference type="EMBL" id="JAJGNP010000016">
    <property type="protein sequence ID" value="MCC4234202.1"/>
    <property type="molecule type" value="Genomic_DNA"/>
</dbReference>
<evidence type="ECO:0000313" key="1">
    <source>
        <dbReference type="EMBL" id="MCC4234202.1"/>
    </source>
</evidence>
<evidence type="ECO:0000313" key="2">
    <source>
        <dbReference type="Proteomes" id="UP001198830"/>
    </source>
</evidence>
<gene>
    <name evidence="1" type="ORF">LL253_16110</name>
</gene>
<reference evidence="1 2" key="1">
    <citation type="submission" date="2021-10" db="EMBL/GenBank/DDBJ databases">
        <title>The diversity and Nitrogen Metabolism of Culturable Nitrate-Utilizing Bacteria Within the Oxygen Minimum Zone of the Changjiang (Yangtze River)Estuary.</title>
        <authorList>
            <person name="Zhang D."/>
            <person name="Zheng J."/>
            <person name="Liu S."/>
            <person name="He W."/>
        </authorList>
    </citation>
    <scope>NUCLEOTIDE SEQUENCE [LARGE SCALE GENOMIC DNA]</scope>
    <source>
        <strain evidence="1 2">FXH275-2</strain>
    </source>
</reference>